<name>A0A0F8XBK9_9ZZZZ</name>
<keyword evidence="1" id="KW-0560">Oxidoreductase</keyword>
<dbReference type="AlphaFoldDB" id="A0A0F8XBK9"/>
<dbReference type="SUPFAM" id="SSF51735">
    <property type="entry name" value="NAD(P)-binding Rossmann-fold domains"/>
    <property type="match status" value="1"/>
</dbReference>
<comment type="caution">
    <text evidence="2">The sequence shown here is derived from an EMBL/GenBank/DDBJ whole genome shotgun (WGS) entry which is preliminary data.</text>
</comment>
<feature type="non-terminal residue" evidence="2">
    <location>
        <position position="231"/>
    </location>
</feature>
<dbReference type="PANTHER" id="PTHR43157">
    <property type="entry name" value="PHOSPHATIDYLINOSITOL-GLYCAN BIOSYNTHESIS CLASS F PROTEIN-RELATED"/>
    <property type="match status" value="1"/>
</dbReference>
<protein>
    <submittedName>
        <fullName evidence="2">Uncharacterized protein</fullName>
    </submittedName>
</protein>
<dbReference type="GO" id="GO:0016491">
    <property type="term" value="F:oxidoreductase activity"/>
    <property type="evidence" value="ECO:0007669"/>
    <property type="project" value="UniProtKB-KW"/>
</dbReference>
<dbReference type="EMBL" id="LAZR01060190">
    <property type="protein sequence ID" value="KKK66203.1"/>
    <property type="molecule type" value="Genomic_DNA"/>
</dbReference>
<dbReference type="Pfam" id="PF00106">
    <property type="entry name" value="adh_short"/>
    <property type="match status" value="1"/>
</dbReference>
<dbReference type="Gene3D" id="3.40.50.720">
    <property type="entry name" value="NAD(P)-binding Rossmann-like Domain"/>
    <property type="match status" value="1"/>
</dbReference>
<dbReference type="PROSITE" id="PS00061">
    <property type="entry name" value="ADH_SHORT"/>
    <property type="match status" value="1"/>
</dbReference>
<organism evidence="2">
    <name type="scientific">marine sediment metagenome</name>
    <dbReference type="NCBI Taxonomy" id="412755"/>
    <lineage>
        <taxon>unclassified sequences</taxon>
        <taxon>metagenomes</taxon>
        <taxon>ecological metagenomes</taxon>
    </lineage>
</organism>
<dbReference type="InterPro" id="IPR002347">
    <property type="entry name" value="SDR_fam"/>
</dbReference>
<sequence length="231" mass="25490">MKGKVCMITGANSGIGKTTALGLVKMGTTVVMVCRNRNRGEAAMDEIKAQSGNESVELMIADLASQKSIRQLVKDFTDKYQQLHVLINNAGVAKANRTLTVDGIETTFAINYLAPFLLTNLLLDALKASTPARIVNVSSMVYKWGTIDFDNLQGEKRYDMDKAYNQSKLAIVLFTYELARRLQGTGVTVNSLEPGLVATDFGREYTGFKRLMTTKIWRPFMKSPEKGAETS</sequence>
<dbReference type="CDD" id="cd05327">
    <property type="entry name" value="retinol-DH_like_SDR_c_like"/>
    <property type="match status" value="1"/>
</dbReference>
<proteinExistence type="predicted"/>
<evidence type="ECO:0000313" key="2">
    <source>
        <dbReference type="EMBL" id="KKK66203.1"/>
    </source>
</evidence>
<reference evidence="2" key="1">
    <citation type="journal article" date="2015" name="Nature">
        <title>Complex archaea that bridge the gap between prokaryotes and eukaryotes.</title>
        <authorList>
            <person name="Spang A."/>
            <person name="Saw J.H."/>
            <person name="Jorgensen S.L."/>
            <person name="Zaremba-Niedzwiedzka K."/>
            <person name="Martijn J."/>
            <person name="Lind A.E."/>
            <person name="van Eijk R."/>
            <person name="Schleper C."/>
            <person name="Guy L."/>
            <person name="Ettema T.J."/>
        </authorList>
    </citation>
    <scope>NUCLEOTIDE SEQUENCE</scope>
</reference>
<dbReference type="PRINTS" id="PR00081">
    <property type="entry name" value="GDHRDH"/>
</dbReference>
<accession>A0A0F8XBK9</accession>
<evidence type="ECO:0000256" key="1">
    <source>
        <dbReference type="ARBA" id="ARBA00023002"/>
    </source>
</evidence>
<dbReference type="PRINTS" id="PR00080">
    <property type="entry name" value="SDRFAMILY"/>
</dbReference>
<dbReference type="PANTHER" id="PTHR43157:SF30">
    <property type="entry name" value="RETINOL DEHYDROGENASE 11-LIKE"/>
    <property type="match status" value="1"/>
</dbReference>
<dbReference type="InterPro" id="IPR020904">
    <property type="entry name" value="Sc_DH/Rdtase_CS"/>
</dbReference>
<dbReference type="InterPro" id="IPR036291">
    <property type="entry name" value="NAD(P)-bd_dom_sf"/>
</dbReference>
<gene>
    <name evidence="2" type="ORF">LCGC14_2966450</name>
</gene>